<feature type="transmembrane region" description="Helical" evidence="1">
    <location>
        <begin position="219"/>
        <end position="239"/>
    </location>
</feature>
<accession>A0A1H5XUP6</accession>
<evidence type="ECO:0000256" key="1">
    <source>
        <dbReference type="SAM" id="Phobius"/>
    </source>
</evidence>
<keyword evidence="4" id="KW-1185">Reference proteome</keyword>
<protein>
    <recommendedName>
        <fullName evidence="5">Lipoprotein</fullName>
    </recommendedName>
</protein>
<evidence type="ECO:0000313" key="4">
    <source>
        <dbReference type="Proteomes" id="UP000236738"/>
    </source>
</evidence>
<feature type="signal peptide" evidence="2">
    <location>
        <begin position="1"/>
        <end position="23"/>
    </location>
</feature>
<feature type="transmembrane region" description="Helical" evidence="1">
    <location>
        <begin position="180"/>
        <end position="199"/>
    </location>
</feature>
<evidence type="ECO:0000313" key="3">
    <source>
        <dbReference type="EMBL" id="SEG15382.1"/>
    </source>
</evidence>
<gene>
    <name evidence="3" type="ORF">SAMN05421847_1559</name>
</gene>
<feature type="chain" id="PRO_5009289854" description="Lipoprotein" evidence="2">
    <location>
        <begin position="24"/>
        <end position="264"/>
    </location>
</feature>
<sequence length="264" mass="30488">MKLKLFFLFVVLNLVSCSFFQNSIEYSETSKKFMNTLINKGVDESIPYFALESNGKPANIAEMKNGLSDFRQNFIMYFGKDVEYNFITAQKKISTNKQNSTPPNTTIVLLQFKNQKEFGVLQFLFDDNTKKILNFLPLEVKNPIPNMVIFYVIGLLGIIIPIFNVYVINRIRKSNLKRKWLKYIAIILLNFPTIIYNAVAGFSFKIVQFTFLGFGFSTMGYLNSTINLGIPLAGLYWFWKLKKLKNEKLIQPEDDLSQISPELV</sequence>
<keyword evidence="2" id="KW-0732">Signal</keyword>
<keyword evidence="1" id="KW-1133">Transmembrane helix</keyword>
<name>A0A1H5XUP6_9FLAO</name>
<evidence type="ECO:0008006" key="5">
    <source>
        <dbReference type="Google" id="ProtNLM"/>
    </source>
</evidence>
<proteinExistence type="predicted"/>
<dbReference type="AlphaFoldDB" id="A0A1H5XUP6"/>
<feature type="transmembrane region" description="Helical" evidence="1">
    <location>
        <begin position="148"/>
        <end position="168"/>
    </location>
</feature>
<dbReference type="EMBL" id="FNUS01000003">
    <property type="protein sequence ID" value="SEG15382.1"/>
    <property type="molecule type" value="Genomic_DNA"/>
</dbReference>
<keyword evidence="1" id="KW-0472">Membrane</keyword>
<organism evidence="3 4">
    <name type="scientific">Halpernia humi</name>
    <dbReference type="NCBI Taxonomy" id="493375"/>
    <lineage>
        <taxon>Bacteria</taxon>
        <taxon>Pseudomonadati</taxon>
        <taxon>Bacteroidota</taxon>
        <taxon>Flavobacteriia</taxon>
        <taxon>Flavobacteriales</taxon>
        <taxon>Weeksellaceae</taxon>
        <taxon>Chryseobacterium group</taxon>
        <taxon>Halpernia</taxon>
    </lineage>
</organism>
<reference evidence="4" key="1">
    <citation type="submission" date="2016-10" db="EMBL/GenBank/DDBJ databases">
        <authorList>
            <person name="Varghese N."/>
            <person name="Submissions S."/>
        </authorList>
    </citation>
    <scope>NUCLEOTIDE SEQUENCE [LARGE SCALE GENOMIC DNA]</scope>
    <source>
        <strain evidence="4">DSM 21580</strain>
    </source>
</reference>
<keyword evidence="1" id="KW-0812">Transmembrane</keyword>
<dbReference type="Proteomes" id="UP000236738">
    <property type="component" value="Unassembled WGS sequence"/>
</dbReference>
<evidence type="ECO:0000256" key="2">
    <source>
        <dbReference type="SAM" id="SignalP"/>
    </source>
</evidence>